<gene>
    <name evidence="2" type="ORF">F511_42775</name>
</gene>
<organism evidence="2 3">
    <name type="scientific">Dorcoceras hygrometricum</name>
    <dbReference type="NCBI Taxonomy" id="472368"/>
    <lineage>
        <taxon>Eukaryota</taxon>
        <taxon>Viridiplantae</taxon>
        <taxon>Streptophyta</taxon>
        <taxon>Embryophyta</taxon>
        <taxon>Tracheophyta</taxon>
        <taxon>Spermatophyta</taxon>
        <taxon>Magnoliopsida</taxon>
        <taxon>eudicotyledons</taxon>
        <taxon>Gunneridae</taxon>
        <taxon>Pentapetalae</taxon>
        <taxon>asterids</taxon>
        <taxon>lamiids</taxon>
        <taxon>Lamiales</taxon>
        <taxon>Gesneriaceae</taxon>
        <taxon>Didymocarpoideae</taxon>
        <taxon>Trichosporeae</taxon>
        <taxon>Loxocarpinae</taxon>
        <taxon>Dorcoceras</taxon>
    </lineage>
</organism>
<accession>A0A2Z7BZV8</accession>
<dbReference type="GO" id="GO:0004386">
    <property type="term" value="F:helicase activity"/>
    <property type="evidence" value="ECO:0007669"/>
    <property type="project" value="UniProtKB-KW"/>
</dbReference>
<keyword evidence="2" id="KW-0067">ATP-binding</keyword>
<reference evidence="2 3" key="1">
    <citation type="journal article" date="2015" name="Proc. Natl. Acad. Sci. U.S.A.">
        <title>The resurrection genome of Boea hygrometrica: A blueprint for survival of dehydration.</title>
        <authorList>
            <person name="Xiao L."/>
            <person name="Yang G."/>
            <person name="Zhang L."/>
            <person name="Yang X."/>
            <person name="Zhao S."/>
            <person name="Ji Z."/>
            <person name="Zhou Q."/>
            <person name="Hu M."/>
            <person name="Wang Y."/>
            <person name="Chen M."/>
            <person name="Xu Y."/>
            <person name="Jin H."/>
            <person name="Xiao X."/>
            <person name="Hu G."/>
            <person name="Bao F."/>
            <person name="Hu Y."/>
            <person name="Wan P."/>
            <person name="Li L."/>
            <person name="Deng X."/>
            <person name="Kuang T."/>
            <person name="Xiang C."/>
            <person name="Zhu J.K."/>
            <person name="Oliver M.J."/>
            <person name="He Y."/>
        </authorList>
    </citation>
    <scope>NUCLEOTIDE SEQUENCE [LARGE SCALE GENOMIC DNA]</scope>
    <source>
        <strain evidence="3">cv. XS01</strain>
    </source>
</reference>
<protein>
    <submittedName>
        <fullName evidence="2">RNA helicase-like protein (ISS)</fullName>
    </submittedName>
</protein>
<dbReference type="AlphaFoldDB" id="A0A2Z7BZV8"/>
<proteinExistence type="predicted"/>
<evidence type="ECO:0000313" key="2">
    <source>
        <dbReference type="EMBL" id="KZV37555.1"/>
    </source>
</evidence>
<keyword evidence="2" id="KW-0378">Hydrolase</keyword>
<dbReference type="Proteomes" id="UP000250235">
    <property type="component" value="Unassembled WGS sequence"/>
</dbReference>
<dbReference type="EMBL" id="KV002647">
    <property type="protein sequence ID" value="KZV37555.1"/>
    <property type="molecule type" value="Genomic_DNA"/>
</dbReference>
<evidence type="ECO:0000313" key="3">
    <source>
        <dbReference type="Proteomes" id="UP000250235"/>
    </source>
</evidence>
<sequence>MILPWEKECFLWEQQTWSKAKRRAMQNEVKFGTISKSNKNKVPMILMPPHKHIGTRGPSTPPSTLPTSSKARAIKERAHLGSPGRGLEDSSGVTPREAPEHLRLVEELRCRGSNVSSG</sequence>
<evidence type="ECO:0000256" key="1">
    <source>
        <dbReference type="SAM" id="MobiDB-lite"/>
    </source>
</evidence>
<name>A0A2Z7BZV8_9LAMI</name>
<keyword evidence="2" id="KW-0547">Nucleotide-binding</keyword>
<keyword evidence="2" id="KW-0347">Helicase</keyword>
<keyword evidence="3" id="KW-1185">Reference proteome</keyword>
<feature type="region of interest" description="Disordered" evidence="1">
    <location>
        <begin position="34"/>
        <end position="105"/>
    </location>
</feature>